<evidence type="ECO:0000313" key="1">
    <source>
        <dbReference type="EMBL" id="VEL21743.1"/>
    </source>
</evidence>
<name>A0A3S5A753_9PLAT</name>
<proteinExistence type="predicted"/>
<keyword evidence="2" id="KW-1185">Reference proteome</keyword>
<accession>A0A3S5A753</accession>
<evidence type="ECO:0000313" key="2">
    <source>
        <dbReference type="Proteomes" id="UP000784294"/>
    </source>
</evidence>
<sequence>MSSGKLLPPNGVFLNLPLIGNLPARFSSSLPSDLARNSLSGRSSPSSPCSDWLAVIFYHSDRLLPLFLANLLRQPGLAANMLRNGWLNYLKNQEDSISEENKNQQQTCSLPLDSGTMLGYGFLLGLDQAVDQPASGLVLLNDLVYWLSAIQLR</sequence>
<dbReference type="EMBL" id="CAAALY010052873">
    <property type="protein sequence ID" value="VEL21743.1"/>
    <property type="molecule type" value="Genomic_DNA"/>
</dbReference>
<reference evidence="1" key="1">
    <citation type="submission" date="2018-11" db="EMBL/GenBank/DDBJ databases">
        <authorList>
            <consortium name="Pathogen Informatics"/>
        </authorList>
    </citation>
    <scope>NUCLEOTIDE SEQUENCE</scope>
</reference>
<dbReference type="Proteomes" id="UP000784294">
    <property type="component" value="Unassembled WGS sequence"/>
</dbReference>
<protein>
    <submittedName>
        <fullName evidence="1">Uncharacterized protein</fullName>
    </submittedName>
</protein>
<gene>
    <name evidence="1" type="ORF">PXEA_LOCUS15183</name>
</gene>
<comment type="caution">
    <text evidence="1">The sequence shown here is derived from an EMBL/GenBank/DDBJ whole genome shotgun (WGS) entry which is preliminary data.</text>
</comment>
<organism evidence="1 2">
    <name type="scientific">Protopolystoma xenopodis</name>
    <dbReference type="NCBI Taxonomy" id="117903"/>
    <lineage>
        <taxon>Eukaryota</taxon>
        <taxon>Metazoa</taxon>
        <taxon>Spiralia</taxon>
        <taxon>Lophotrochozoa</taxon>
        <taxon>Platyhelminthes</taxon>
        <taxon>Monogenea</taxon>
        <taxon>Polyopisthocotylea</taxon>
        <taxon>Polystomatidea</taxon>
        <taxon>Polystomatidae</taxon>
        <taxon>Protopolystoma</taxon>
    </lineage>
</organism>
<dbReference type="AlphaFoldDB" id="A0A3S5A753"/>